<dbReference type="RefSeq" id="XP_045954253.1">
    <property type="nucleotide sequence ID" value="XM_046103698.1"/>
</dbReference>
<dbReference type="OrthoDB" id="360327at2759"/>
<protein>
    <submittedName>
        <fullName evidence="2">CWC16 protein</fullName>
    </submittedName>
</protein>
<dbReference type="PANTHER" id="PTHR12111:SF2">
    <property type="entry name" value="SPLICING FACTOR YJU2B-RELATED"/>
    <property type="match status" value="1"/>
</dbReference>
<dbReference type="GO" id="GO:0000398">
    <property type="term" value="P:mRNA splicing, via spliceosome"/>
    <property type="evidence" value="ECO:0007669"/>
    <property type="project" value="InterPro"/>
</dbReference>
<sequence>MQGFNMGRYVPPDLEGTISGNKLNKKHPLGSRASKPGALTVRFEMPYAVWCTTCPKETIIGQGVRFNASKTRVGSYYSTPIFAFRIKHTACGGTIEIRTDPKNTAYVVTEGGRKREDGADQVKDGDWEIMTDAEREKLRGNAFAKLEKTIEDREQLTVAKQRVEELQENNKTWDDPYEMNTRLRKEFRVGRHQREKEGHATEDLKDRMSLGIELLPEKEEDKIRAGLVDFGSILRETGEEAMAAQGLHKPLFENTITAAKTDASDGKKKLKSEVKAEQTKRDLVSELVSNTRISHDPFLHMDKRLSTTKTPVRIPGIKRKRASIDQDTRGDKTTDRITDTVNASIAAESIGSQQAHTTNAALVAYESDSE</sequence>
<comment type="caution">
    <text evidence="2">The sequence shown here is derived from an EMBL/GenBank/DDBJ whole genome shotgun (WGS) entry which is preliminary data.</text>
</comment>
<dbReference type="EMBL" id="JAGPXC010000008">
    <property type="protein sequence ID" value="KAH6647741.1"/>
    <property type="molecule type" value="Genomic_DNA"/>
</dbReference>
<gene>
    <name evidence="2" type="ORF">BKA67DRAFT_578439</name>
</gene>
<dbReference type="Proteomes" id="UP000758603">
    <property type="component" value="Unassembled WGS sequence"/>
</dbReference>
<dbReference type="InterPro" id="IPR007590">
    <property type="entry name" value="Saf4/Yju2"/>
</dbReference>
<dbReference type="GeneID" id="70132589"/>
<evidence type="ECO:0000256" key="1">
    <source>
        <dbReference type="ARBA" id="ARBA00005595"/>
    </source>
</evidence>
<dbReference type="Pfam" id="PF04502">
    <property type="entry name" value="Saf4_Yju2"/>
    <property type="match status" value="1"/>
</dbReference>
<proteinExistence type="inferred from homology"/>
<accession>A0A9P8RKI3</accession>
<name>A0A9P8RKI3_9PEZI</name>
<dbReference type="AlphaFoldDB" id="A0A9P8RKI3"/>
<keyword evidence="3" id="KW-1185">Reference proteome</keyword>
<evidence type="ECO:0000313" key="2">
    <source>
        <dbReference type="EMBL" id="KAH6647741.1"/>
    </source>
</evidence>
<dbReference type="PANTHER" id="PTHR12111">
    <property type="entry name" value="SPLICING FACTOR YJU2"/>
    <property type="match status" value="1"/>
</dbReference>
<dbReference type="GO" id="GO:0005684">
    <property type="term" value="C:U2-type spliceosomal complex"/>
    <property type="evidence" value="ECO:0007669"/>
    <property type="project" value="TreeGrafter"/>
</dbReference>
<comment type="similarity">
    <text evidence="1">Belongs to the CWC16 family.</text>
</comment>
<organism evidence="2 3">
    <name type="scientific">Truncatella angustata</name>
    <dbReference type="NCBI Taxonomy" id="152316"/>
    <lineage>
        <taxon>Eukaryota</taxon>
        <taxon>Fungi</taxon>
        <taxon>Dikarya</taxon>
        <taxon>Ascomycota</taxon>
        <taxon>Pezizomycotina</taxon>
        <taxon>Sordariomycetes</taxon>
        <taxon>Xylariomycetidae</taxon>
        <taxon>Amphisphaeriales</taxon>
        <taxon>Sporocadaceae</taxon>
        <taxon>Truncatella</taxon>
    </lineage>
</organism>
<evidence type="ECO:0000313" key="3">
    <source>
        <dbReference type="Proteomes" id="UP000758603"/>
    </source>
</evidence>
<dbReference type="GO" id="GO:0071014">
    <property type="term" value="C:post-mRNA release spliceosomal complex"/>
    <property type="evidence" value="ECO:0007669"/>
    <property type="project" value="TreeGrafter"/>
</dbReference>
<reference evidence="2" key="1">
    <citation type="journal article" date="2021" name="Nat. Commun.">
        <title>Genetic determinants of endophytism in the Arabidopsis root mycobiome.</title>
        <authorList>
            <person name="Mesny F."/>
            <person name="Miyauchi S."/>
            <person name="Thiergart T."/>
            <person name="Pickel B."/>
            <person name="Atanasova L."/>
            <person name="Karlsson M."/>
            <person name="Huettel B."/>
            <person name="Barry K.W."/>
            <person name="Haridas S."/>
            <person name="Chen C."/>
            <person name="Bauer D."/>
            <person name="Andreopoulos W."/>
            <person name="Pangilinan J."/>
            <person name="LaButti K."/>
            <person name="Riley R."/>
            <person name="Lipzen A."/>
            <person name="Clum A."/>
            <person name="Drula E."/>
            <person name="Henrissat B."/>
            <person name="Kohler A."/>
            <person name="Grigoriev I.V."/>
            <person name="Martin F.M."/>
            <person name="Hacquard S."/>
        </authorList>
    </citation>
    <scope>NUCLEOTIDE SEQUENCE</scope>
    <source>
        <strain evidence="2">MPI-SDFR-AT-0073</strain>
    </source>
</reference>